<accession>A0A8T1NNQ3</accession>
<organism evidence="1 2">
    <name type="scientific">Carya illinoinensis</name>
    <name type="common">Pecan</name>
    <dbReference type="NCBI Taxonomy" id="32201"/>
    <lineage>
        <taxon>Eukaryota</taxon>
        <taxon>Viridiplantae</taxon>
        <taxon>Streptophyta</taxon>
        <taxon>Embryophyta</taxon>
        <taxon>Tracheophyta</taxon>
        <taxon>Spermatophyta</taxon>
        <taxon>Magnoliopsida</taxon>
        <taxon>eudicotyledons</taxon>
        <taxon>Gunneridae</taxon>
        <taxon>Pentapetalae</taxon>
        <taxon>rosids</taxon>
        <taxon>fabids</taxon>
        <taxon>Fagales</taxon>
        <taxon>Juglandaceae</taxon>
        <taxon>Carya</taxon>
    </lineage>
</organism>
<proteinExistence type="predicted"/>
<dbReference type="Proteomes" id="UP000811609">
    <property type="component" value="Chromosome 13"/>
</dbReference>
<sequence length="99" mass="11687">MAKQAPRFINHGFAPPRFPAPFIKHAYKNGQLDQVDNTIFLLRLFIYIICKFSSKLYTSRHSNKTICIKQYYIRKTEQEMGLNPYQATKNSQLPHHCLR</sequence>
<dbReference type="AlphaFoldDB" id="A0A8T1NNQ3"/>
<keyword evidence="2" id="KW-1185">Reference proteome</keyword>
<comment type="caution">
    <text evidence="1">The sequence shown here is derived from an EMBL/GenBank/DDBJ whole genome shotgun (WGS) entry which is preliminary data.</text>
</comment>
<gene>
    <name evidence="1" type="ORF">CIPAW_13G023200</name>
</gene>
<evidence type="ECO:0000313" key="1">
    <source>
        <dbReference type="EMBL" id="KAG6630507.1"/>
    </source>
</evidence>
<evidence type="ECO:0000313" key="2">
    <source>
        <dbReference type="Proteomes" id="UP000811609"/>
    </source>
</evidence>
<name>A0A8T1NNQ3_CARIL</name>
<dbReference type="EMBL" id="CM031821">
    <property type="protein sequence ID" value="KAG6630507.1"/>
    <property type="molecule type" value="Genomic_DNA"/>
</dbReference>
<reference evidence="1" key="1">
    <citation type="submission" date="2020-12" db="EMBL/GenBank/DDBJ databases">
        <title>WGS assembly of Carya illinoinensis cv. Pawnee.</title>
        <authorList>
            <person name="Platts A."/>
            <person name="Shu S."/>
            <person name="Wright S."/>
            <person name="Barry K."/>
            <person name="Edger P."/>
            <person name="Pires J.C."/>
            <person name="Schmutz J."/>
        </authorList>
    </citation>
    <scope>NUCLEOTIDE SEQUENCE</scope>
    <source>
        <tissue evidence="1">Leaf</tissue>
    </source>
</reference>
<protein>
    <submittedName>
        <fullName evidence="1">Uncharacterized protein</fullName>
    </submittedName>
</protein>